<dbReference type="InterPro" id="IPR011250">
    <property type="entry name" value="OMP/PagP_B-barrel"/>
</dbReference>
<sequence>MGRIVTGVAVCVLAQAAWAVDAVGLSVGQVSRPHWQGELDDLRVALGWTLPWRWLDDDTGALVTRAELEAGRHDTETGRVWSVSALPVLHYRFKTVRAGWGPFVEAGLGLAWLSETVWAPGYDLSSRWQFASRLGVGYAFGAHELSAEARHFSNGGLKHPNPGADMFALRYRWLL</sequence>
<proteinExistence type="predicted"/>
<protein>
    <recommendedName>
        <fullName evidence="5">Acyloxyacyl hydrolase</fullName>
    </recommendedName>
</protein>
<dbReference type="OrthoDB" id="5297282at2"/>
<keyword evidence="4" id="KW-1185">Reference proteome</keyword>
<evidence type="ECO:0000256" key="1">
    <source>
        <dbReference type="ARBA" id="ARBA00004442"/>
    </source>
</evidence>
<reference evidence="4" key="1">
    <citation type="submission" date="2016-01" db="EMBL/GenBank/DDBJ databases">
        <title>Draft genome of Chromobacterium sp. F49.</title>
        <authorList>
            <person name="Hong K.W."/>
        </authorList>
    </citation>
    <scope>NUCLEOTIDE SEQUENCE [LARGE SCALE GENOMIC DNA]</scope>
    <source>
        <strain evidence="4">CN10</strain>
    </source>
</reference>
<comment type="caution">
    <text evidence="3">The sequence shown here is derived from an EMBL/GenBank/DDBJ whole genome shotgun (WGS) entry which is preliminary data.</text>
</comment>
<keyword evidence="2" id="KW-0732">Signal</keyword>
<feature type="signal peptide" evidence="2">
    <location>
        <begin position="1"/>
        <end position="19"/>
    </location>
</feature>
<dbReference type="SUPFAM" id="SSF56925">
    <property type="entry name" value="OMPA-like"/>
    <property type="match status" value="1"/>
</dbReference>
<organism evidence="3 4">
    <name type="scientific">Crenobacter luteus</name>
    <dbReference type="NCBI Taxonomy" id="1452487"/>
    <lineage>
        <taxon>Bacteria</taxon>
        <taxon>Pseudomonadati</taxon>
        <taxon>Pseudomonadota</taxon>
        <taxon>Betaproteobacteria</taxon>
        <taxon>Neisseriales</taxon>
        <taxon>Neisseriaceae</taxon>
        <taxon>Crenobacter</taxon>
    </lineage>
</organism>
<dbReference type="InterPro" id="IPR018550">
    <property type="entry name" value="Lipid-A_deacylase-rel"/>
</dbReference>
<dbReference type="Proteomes" id="UP000076625">
    <property type="component" value="Unassembled WGS sequence"/>
</dbReference>
<dbReference type="EMBL" id="LQQU01000007">
    <property type="protein sequence ID" value="KZE34483.1"/>
    <property type="molecule type" value="Genomic_DNA"/>
</dbReference>
<dbReference type="AlphaFoldDB" id="A0A161SDQ0"/>
<evidence type="ECO:0000256" key="2">
    <source>
        <dbReference type="SAM" id="SignalP"/>
    </source>
</evidence>
<gene>
    <name evidence="3" type="ORF">AVW16_06300</name>
</gene>
<dbReference type="Pfam" id="PF09411">
    <property type="entry name" value="PagL"/>
    <property type="match status" value="1"/>
</dbReference>
<feature type="chain" id="PRO_5007827215" description="Acyloxyacyl hydrolase" evidence="2">
    <location>
        <begin position="20"/>
        <end position="175"/>
    </location>
</feature>
<name>A0A161SDQ0_9NEIS</name>
<evidence type="ECO:0000313" key="3">
    <source>
        <dbReference type="EMBL" id="KZE34483.1"/>
    </source>
</evidence>
<evidence type="ECO:0008006" key="5">
    <source>
        <dbReference type="Google" id="ProtNLM"/>
    </source>
</evidence>
<dbReference type="RefSeq" id="WP_066610126.1">
    <property type="nucleotide sequence ID" value="NZ_LQQU01000007.1"/>
</dbReference>
<dbReference type="STRING" id="1452487.AVW16_06300"/>
<dbReference type="GO" id="GO:0009279">
    <property type="term" value="C:cell outer membrane"/>
    <property type="evidence" value="ECO:0007669"/>
    <property type="project" value="UniProtKB-SubCell"/>
</dbReference>
<dbReference type="Gene3D" id="2.40.160.20">
    <property type="match status" value="1"/>
</dbReference>
<comment type="subcellular location">
    <subcellularLocation>
        <location evidence="1">Cell outer membrane</location>
    </subcellularLocation>
</comment>
<evidence type="ECO:0000313" key="4">
    <source>
        <dbReference type="Proteomes" id="UP000076625"/>
    </source>
</evidence>
<accession>A0A161SDQ0</accession>